<dbReference type="PANTHER" id="PTHR41247">
    <property type="entry name" value="HTH-TYPE TRANSCRIPTIONAL REPRESSOR YCNK"/>
    <property type="match status" value="1"/>
</dbReference>
<dbReference type="Gene3D" id="3.30.70.2050">
    <property type="match status" value="1"/>
</dbReference>
<dbReference type="InterPro" id="IPR008719">
    <property type="entry name" value="N2O_reductase_NosL"/>
</dbReference>
<keyword evidence="1" id="KW-0732">Signal</keyword>
<name>A0ABS9Z2C2_9HYPH</name>
<gene>
    <name evidence="2" type="ORF">K2U94_03200</name>
</gene>
<dbReference type="Gene3D" id="3.30.70.2060">
    <property type="match status" value="1"/>
</dbReference>
<accession>A0ABS9Z2C2</accession>
<comment type="caution">
    <text evidence="2">The sequence shown here is derived from an EMBL/GenBank/DDBJ whole genome shotgun (WGS) entry which is preliminary data.</text>
</comment>
<reference evidence="2" key="1">
    <citation type="journal article" date="2022" name="ISME J.">
        <title>Identification of active gaseous-alkane degraders at natural gas seeps.</title>
        <authorList>
            <person name="Farhan Ul Haque M."/>
            <person name="Hernandez M."/>
            <person name="Crombie A.T."/>
            <person name="Murrell J.C."/>
        </authorList>
    </citation>
    <scope>NUCLEOTIDE SEQUENCE</scope>
    <source>
        <strain evidence="2">PC2</strain>
    </source>
</reference>
<organism evidence="2 3">
    <name type="scientific">Candidatus Rhodoblastus alkanivorans</name>
    <dbReference type="NCBI Taxonomy" id="2954117"/>
    <lineage>
        <taxon>Bacteria</taxon>
        <taxon>Pseudomonadati</taxon>
        <taxon>Pseudomonadota</taxon>
        <taxon>Alphaproteobacteria</taxon>
        <taxon>Hyphomicrobiales</taxon>
        <taxon>Rhodoblastaceae</taxon>
        <taxon>Rhodoblastus</taxon>
    </lineage>
</organism>
<sequence>MKRRRFLLVLLAAPLLASCKRNGDAEAMPPPREITDSSVAYFCGMSLNEHNGPKAQIFIRDQKDPFWFSSVRDAFAFLKLPETPKAVVAVYVNDMAKARNWDHPGPGTWIDAHKAVYVIDSRRSGGMNAAETIPFGTAAAAQQFVKAEGGKIVGFDDVPSDYVLGSKTGGK</sequence>
<keyword evidence="3" id="KW-1185">Reference proteome</keyword>
<dbReference type="Pfam" id="PF05573">
    <property type="entry name" value="NosL"/>
    <property type="match status" value="1"/>
</dbReference>
<dbReference type="Proteomes" id="UP001139104">
    <property type="component" value="Unassembled WGS sequence"/>
</dbReference>
<dbReference type="RefSeq" id="WP_243065823.1">
    <property type="nucleotide sequence ID" value="NZ_JAIVFK010000003.1"/>
</dbReference>
<evidence type="ECO:0000313" key="2">
    <source>
        <dbReference type="EMBL" id="MCI4681778.1"/>
    </source>
</evidence>
<dbReference type="EMBL" id="JAIVFP010000001">
    <property type="protein sequence ID" value="MCI4681778.1"/>
    <property type="molecule type" value="Genomic_DNA"/>
</dbReference>
<feature type="chain" id="PRO_5047332009" evidence="1">
    <location>
        <begin position="18"/>
        <end position="171"/>
    </location>
</feature>
<feature type="signal peptide" evidence="1">
    <location>
        <begin position="1"/>
        <end position="17"/>
    </location>
</feature>
<evidence type="ECO:0000256" key="1">
    <source>
        <dbReference type="SAM" id="SignalP"/>
    </source>
</evidence>
<protein>
    <submittedName>
        <fullName evidence="2">Nitrous oxide reductase accessory protein NosL</fullName>
    </submittedName>
</protein>
<proteinExistence type="predicted"/>
<dbReference type="PANTHER" id="PTHR41247:SF1">
    <property type="entry name" value="HTH-TYPE TRANSCRIPTIONAL REPRESSOR YCNK"/>
    <property type="match status" value="1"/>
</dbReference>
<dbReference type="PROSITE" id="PS51257">
    <property type="entry name" value="PROKAR_LIPOPROTEIN"/>
    <property type="match status" value="1"/>
</dbReference>
<dbReference type="SUPFAM" id="SSF160387">
    <property type="entry name" value="NosL/MerB-like"/>
    <property type="match status" value="1"/>
</dbReference>
<evidence type="ECO:0000313" key="3">
    <source>
        <dbReference type="Proteomes" id="UP001139104"/>
    </source>
</evidence>